<keyword evidence="2" id="KW-1185">Reference proteome</keyword>
<gene>
    <name evidence="1" type="ORF">ALC62_01541</name>
</gene>
<organism evidence="1 2">
    <name type="scientific">Cyphomyrmex costatus</name>
    <dbReference type="NCBI Taxonomy" id="456900"/>
    <lineage>
        <taxon>Eukaryota</taxon>
        <taxon>Metazoa</taxon>
        <taxon>Ecdysozoa</taxon>
        <taxon>Arthropoda</taxon>
        <taxon>Hexapoda</taxon>
        <taxon>Insecta</taxon>
        <taxon>Pterygota</taxon>
        <taxon>Neoptera</taxon>
        <taxon>Endopterygota</taxon>
        <taxon>Hymenoptera</taxon>
        <taxon>Apocrita</taxon>
        <taxon>Aculeata</taxon>
        <taxon>Formicoidea</taxon>
        <taxon>Formicidae</taxon>
        <taxon>Myrmicinae</taxon>
        <taxon>Cyphomyrmex</taxon>
    </lineage>
</organism>
<dbReference type="AlphaFoldDB" id="A0A195D4I4"/>
<accession>A0A195D4I4</accession>
<proteinExistence type="predicted"/>
<evidence type="ECO:0000313" key="1">
    <source>
        <dbReference type="EMBL" id="KYN07339.1"/>
    </source>
</evidence>
<name>A0A195D4I4_9HYME</name>
<reference evidence="1 2" key="1">
    <citation type="submission" date="2016-03" db="EMBL/GenBank/DDBJ databases">
        <title>Cyphomyrmex costatus WGS genome.</title>
        <authorList>
            <person name="Nygaard S."/>
            <person name="Hu H."/>
            <person name="Boomsma J."/>
            <person name="Zhang G."/>
        </authorList>
    </citation>
    <scope>NUCLEOTIDE SEQUENCE [LARGE SCALE GENOMIC DNA]</scope>
    <source>
        <strain evidence="1">MS0001</strain>
        <tissue evidence="1">Whole body</tissue>
    </source>
</reference>
<dbReference type="Proteomes" id="UP000078542">
    <property type="component" value="Unassembled WGS sequence"/>
</dbReference>
<dbReference type="EMBL" id="KQ976885">
    <property type="protein sequence ID" value="KYN07339.1"/>
    <property type="molecule type" value="Genomic_DNA"/>
</dbReference>
<protein>
    <submittedName>
        <fullName evidence="1">Uncharacterized protein</fullName>
    </submittedName>
</protein>
<evidence type="ECO:0000313" key="2">
    <source>
        <dbReference type="Proteomes" id="UP000078542"/>
    </source>
</evidence>
<sequence>MGLGNLGFSNTKPVGHDVSFGLIPLATHRSSISRMRADLVRTFTAILVALSQPRSARPHFIHVPDLDATPFRPIDLNQRSRFNSAQ</sequence>